<evidence type="ECO:0000256" key="5">
    <source>
        <dbReference type="ARBA" id="ARBA00023295"/>
    </source>
</evidence>
<dbReference type="PANTHER" id="PTHR38107">
    <property type="match status" value="1"/>
</dbReference>
<keyword evidence="8" id="KW-1185">Reference proteome</keyword>
<dbReference type="SUPFAM" id="SSF53955">
    <property type="entry name" value="Lysozyme-like"/>
    <property type="match status" value="1"/>
</dbReference>
<evidence type="ECO:0000256" key="3">
    <source>
        <dbReference type="ARBA" id="ARBA00022638"/>
    </source>
</evidence>
<evidence type="ECO:0000256" key="6">
    <source>
        <dbReference type="RuleBase" id="RU003788"/>
    </source>
</evidence>
<dbReference type="RefSeq" id="WP_264724920.1">
    <property type="nucleotide sequence ID" value="NZ_JAPDMX010000003.1"/>
</dbReference>
<keyword evidence="2 6" id="KW-0929">Antimicrobial</keyword>
<dbReference type="InterPro" id="IPR023347">
    <property type="entry name" value="Lysozyme_dom_sf"/>
</dbReference>
<evidence type="ECO:0000256" key="4">
    <source>
        <dbReference type="ARBA" id="ARBA00022801"/>
    </source>
</evidence>
<dbReference type="HAMAP" id="MF_04110">
    <property type="entry name" value="ENDOLYSIN_T4"/>
    <property type="match status" value="1"/>
</dbReference>
<dbReference type="InterPro" id="IPR002196">
    <property type="entry name" value="Glyco_hydro_24"/>
</dbReference>
<dbReference type="EC" id="3.2.1.17" evidence="6"/>
<proteinExistence type="inferred from homology"/>
<dbReference type="InterPro" id="IPR051018">
    <property type="entry name" value="Bacteriophage_GH24"/>
</dbReference>
<dbReference type="PANTHER" id="PTHR38107:SF3">
    <property type="entry name" value="LYSOZYME RRRD-RELATED"/>
    <property type="match status" value="1"/>
</dbReference>
<dbReference type="InterPro" id="IPR034690">
    <property type="entry name" value="Endolysin_T4_type"/>
</dbReference>
<evidence type="ECO:0000313" key="7">
    <source>
        <dbReference type="EMBL" id="MCW3171420.1"/>
    </source>
</evidence>
<comment type="catalytic activity">
    <reaction evidence="1 6">
        <text>Hydrolysis of (1-&gt;4)-beta-linkages between N-acetylmuramic acid and N-acetyl-D-glucosamine residues in a peptidoglycan and between N-acetyl-D-glucosamine residues in chitodextrins.</text>
        <dbReference type="EC" id="3.2.1.17"/>
    </reaction>
</comment>
<keyword evidence="5 6" id="KW-0326">Glycosidase</keyword>
<dbReference type="Gene3D" id="1.10.530.40">
    <property type="match status" value="1"/>
</dbReference>
<sequence>MNIKSRLMAMGFTGAVLIGGVLVVNSEGEVHATYVDPAGIITACFGHTNPQLKNGMSFTEQQCLDLLADDLSKFDKELDRLSPPLSQGEHAAYLSFIYNVGTKAFADSTLRQKLLADDRHGACNELPRWVYANGKKLPGLINRRMKERRICIKDLPYANEFKR</sequence>
<comment type="similarity">
    <text evidence="6">Belongs to the glycosyl hydrolase 24 family.</text>
</comment>
<name>A0ABT3I5S5_9GAMM</name>
<organism evidence="7 8">
    <name type="scientific">Shewanella subflava</name>
    <dbReference type="NCBI Taxonomy" id="2986476"/>
    <lineage>
        <taxon>Bacteria</taxon>
        <taxon>Pseudomonadati</taxon>
        <taxon>Pseudomonadota</taxon>
        <taxon>Gammaproteobacteria</taxon>
        <taxon>Alteromonadales</taxon>
        <taxon>Shewanellaceae</taxon>
        <taxon>Shewanella</taxon>
    </lineage>
</organism>
<reference evidence="7" key="1">
    <citation type="submission" date="2022-10" db="EMBL/GenBank/DDBJ databases">
        <title>Shewanella flava sp. nov, isolated from the estuary of the Fenhe River into the Yellow River.</title>
        <authorList>
            <person name="Li Y."/>
        </authorList>
    </citation>
    <scope>NUCLEOTIDE SEQUENCE</scope>
    <source>
        <strain evidence="7">FYR11-62</strain>
    </source>
</reference>
<evidence type="ECO:0000256" key="1">
    <source>
        <dbReference type="ARBA" id="ARBA00000632"/>
    </source>
</evidence>
<keyword evidence="4 6" id="KW-0378">Hydrolase</keyword>
<keyword evidence="3 6" id="KW-0081">Bacteriolytic enzyme</keyword>
<evidence type="ECO:0000313" key="8">
    <source>
        <dbReference type="Proteomes" id="UP001163714"/>
    </source>
</evidence>
<comment type="caution">
    <text evidence="7">The sequence shown here is derived from an EMBL/GenBank/DDBJ whole genome shotgun (WGS) entry which is preliminary data.</text>
</comment>
<evidence type="ECO:0000256" key="2">
    <source>
        <dbReference type="ARBA" id="ARBA00022529"/>
    </source>
</evidence>
<protein>
    <recommendedName>
        <fullName evidence="6">Lysozyme</fullName>
        <ecNumber evidence="6">3.2.1.17</ecNumber>
    </recommendedName>
</protein>
<dbReference type="Pfam" id="PF00959">
    <property type="entry name" value="Phage_lysozyme"/>
    <property type="match status" value="1"/>
</dbReference>
<accession>A0ABT3I5S5</accession>
<gene>
    <name evidence="7" type="ORF">OHT75_02870</name>
</gene>
<dbReference type="Proteomes" id="UP001163714">
    <property type="component" value="Unassembled WGS sequence"/>
</dbReference>
<dbReference type="CDD" id="cd16900">
    <property type="entry name" value="endolysin_R21-like"/>
    <property type="match status" value="1"/>
</dbReference>
<dbReference type="EMBL" id="JAPDMX010000003">
    <property type="protein sequence ID" value="MCW3171420.1"/>
    <property type="molecule type" value="Genomic_DNA"/>
</dbReference>
<dbReference type="InterPro" id="IPR023346">
    <property type="entry name" value="Lysozyme-like_dom_sf"/>
</dbReference>